<keyword evidence="3" id="KW-1185">Reference proteome</keyword>
<dbReference type="Gene3D" id="3.90.110.10">
    <property type="entry name" value="Lactate dehydrogenase/glycoside hydrolase, family 4, C-terminal"/>
    <property type="match status" value="1"/>
</dbReference>
<evidence type="ECO:0000313" key="3">
    <source>
        <dbReference type="Proteomes" id="UP001153292"/>
    </source>
</evidence>
<accession>A0ABN8BIV0</accession>
<evidence type="ECO:0000256" key="1">
    <source>
        <dbReference type="ARBA" id="ARBA00023002"/>
    </source>
</evidence>
<dbReference type="PANTHER" id="PTHR23382">
    <property type="entry name" value="MALATE DEHYDROGENASE"/>
    <property type="match status" value="1"/>
</dbReference>
<reference evidence="2" key="1">
    <citation type="submission" date="2021-12" db="EMBL/GenBank/DDBJ databases">
        <authorList>
            <person name="King R."/>
        </authorList>
    </citation>
    <scope>NUCLEOTIDE SEQUENCE</scope>
</reference>
<keyword evidence="1" id="KW-0560">Oxidoreductase</keyword>
<dbReference type="InterPro" id="IPR010945">
    <property type="entry name" value="Malate_DH_type2"/>
</dbReference>
<dbReference type="Gene3D" id="3.40.50.720">
    <property type="entry name" value="NAD(P)-binding Rossmann-like Domain"/>
    <property type="match status" value="1"/>
</dbReference>
<evidence type="ECO:0008006" key="4">
    <source>
        <dbReference type="Google" id="ProtNLM"/>
    </source>
</evidence>
<proteinExistence type="predicted"/>
<gene>
    <name evidence="2" type="ORF">CHILSU_LOCUS10635</name>
</gene>
<dbReference type="EMBL" id="OU963901">
    <property type="protein sequence ID" value="CAH0407238.1"/>
    <property type="molecule type" value="Genomic_DNA"/>
</dbReference>
<dbReference type="InterPro" id="IPR015955">
    <property type="entry name" value="Lactate_DH/Glyco_Ohase_4_C"/>
</dbReference>
<organism evidence="2 3">
    <name type="scientific">Chilo suppressalis</name>
    <name type="common">Asiatic rice borer moth</name>
    <dbReference type="NCBI Taxonomy" id="168631"/>
    <lineage>
        <taxon>Eukaryota</taxon>
        <taxon>Metazoa</taxon>
        <taxon>Ecdysozoa</taxon>
        <taxon>Arthropoda</taxon>
        <taxon>Hexapoda</taxon>
        <taxon>Insecta</taxon>
        <taxon>Pterygota</taxon>
        <taxon>Neoptera</taxon>
        <taxon>Endopterygota</taxon>
        <taxon>Lepidoptera</taxon>
        <taxon>Glossata</taxon>
        <taxon>Ditrysia</taxon>
        <taxon>Pyraloidea</taxon>
        <taxon>Crambidae</taxon>
        <taxon>Crambinae</taxon>
        <taxon>Chilo</taxon>
    </lineage>
</organism>
<name>A0ABN8BIV0_CHISP</name>
<sequence>MGFRIVIAGKSQCDVFAQICLVANHLKENLSNFCYDTIQKSVLEWETWLCKINHKNKWHHLKSPLIWKELLMKGSKPYYIGGASEFLDYCHSYYQFDSFLLSEKFKGLTENFSQYQNKIKNEKETNIDVKDLKTLFEKPSKNNFTICISGTGSPIAMHILSGLLEMSVGEKNVSKIYIYDDECSETFMEFIERECSYIRSNNSGKVVKVVNKIGTALTHTDLLIILNHIPFNIESSIGDWLQANKKMMTNLAMFINASAYRKMNILFPNLGPACFNATVLMNLVTNIPKRNIVVATSDLGLDIAAIAAEIAEIPMRNMFCPPVWGFVGINHLVDIRTTFHKYNSFEPYNRYTKVNNSSLTIGSLTPVMRTMEYLMYFDETLWSKVAEKKSKMPIGHTCFNKATAALNVVNLWLLDNSPTNIVNLGILCDGSFGLTFQGAFSQPAQLVDDVWMPANEFLMPRDAQMKLPYMEKIANLCLNMNKGDFPKIVKYHPCYCKPKYYKTNKEW</sequence>
<protein>
    <recommendedName>
        <fullName evidence="4">Malate dehydrogenase 1B</fullName>
    </recommendedName>
</protein>
<evidence type="ECO:0000313" key="2">
    <source>
        <dbReference type="EMBL" id="CAH0407238.1"/>
    </source>
</evidence>
<dbReference type="Proteomes" id="UP001153292">
    <property type="component" value="Chromosome 8"/>
</dbReference>